<dbReference type="EC" id="5.3.1.9" evidence="3 9"/>
<dbReference type="PROSITE" id="PS00765">
    <property type="entry name" value="P_GLUCOSE_ISOMERASE_1"/>
    <property type="match status" value="1"/>
</dbReference>
<dbReference type="EMBL" id="LUGH01000067">
    <property type="protein sequence ID" value="OBZ90034.1"/>
    <property type="molecule type" value="Genomic_DNA"/>
</dbReference>
<organism evidence="10 11">
    <name type="scientific">Choanephora cucurbitarum</name>
    <dbReference type="NCBI Taxonomy" id="101091"/>
    <lineage>
        <taxon>Eukaryota</taxon>
        <taxon>Fungi</taxon>
        <taxon>Fungi incertae sedis</taxon>
        <taxon>Mucoromycota</taxon>
        <taxon>Mucoromycotina</taxon>
        <taxon>Mucoromycetes</taxon>
        <taxon>Mucorales</taxon>
        <taxon>Mucorineae</taxon>
        <taxon>Choanephoraceae</taxon>
        <taxon>Choanephoroideae</taxon>
        <taxon>Choanephora</taxon>
    </lineage>
</organism>
<evidence type="ECO:0000256" key="6">
    <source>
        <dbReference type="ARBA" id="ARBA00023235"/>
    </source>
</evidence>
<dbReference type="InterPro" id="IPR035476">
    <property type="entry name" value="SIS_PGI_1"/>
</dbReference>
<dbReference type="GO" id="GO:0005829">
    <property type="term" value="C:cytosol"/>
    <property type="evidence" value="ECO:0007669"/>
    <property type="project" value="TreeGrafter"/>
</dbReference>
<dbReference type="Gene3D" id="3.40.50.10490">
    <property type="entry name" value="Glucose-6-phosphate isomerase like protein, domain 1"/>
    <property type="match status" value="2"/>
</dbReference>
<dbReference type="HAMAP" id="MF_00473">
    <property type="entry name" value="G6P_isomerase"/>
    <property type="match status" value="1"/>
</dbReference>
<evidence type="ECO:0000256" key="4">
    <source>
        <dbReference type="ARBA" id="ARBA00022432"/>
    </source>
</evidence>
<dbReference type="PANTHER" id="PTHR11469">
    <property type="entry name" value="GLUCOSE-6-PHOSPHATE ISOMERASE"/>
    <property type="match status" value="1"/>
</dbReference>
<keyword evidence="5 9" id="KW-0324">Glycolysis</keyword>
<dbReference type="CDD" id="cd05016">
    <property type="entry name" value="SIS_PGI_2"/>
    <property type="match status" value="1"/>
</dbReference>
<comment type="similarity">
    <text evidence="2 9">Belongs to the GPI family.</text>
</comment>
<dbReference type="FunFam" id="1.10.1390.10:FF:000001">
    <property type="entry name" value="Glucose-6-phosphate isomerase"/>
    <property type="match status" value="1"/>
</dbReference>
<dbReference type="FunFam" id="3.40.50.10490:FF:000004">
    <property type="entry name" value="Glucose-6-phosphate isomerase"/>
    <property type="match status" value="1"/>
</dbReference>
<dbReference type="PROSITE" id="PS00174">
    <property type="entry name" value="P_GLUCOSE_ISOMERASE_2"/>
    <property type="match status" value="1"/>
</dbReference>
<dbReference type="Pfam" id="PF00342">
    <property type="entry name" value="PGI"/>
    <property type="match status" value="1"/>
</dbReference>
<dbReference type="STRING" id="101091.A0A1C7NS17"/>
<evidence type="ECO:0000256" key="8">
    <source>
        <dbReference type="ARBA" id="ARBA00029321"/>
    </source>
</evidence>
<dbReference type="OrthoDB" id="5831190at2759"/>
<comment type="catalytic activity">
    <reaction evidence="8 9">
        <text>alpha-D-glucose 6-phosphate = beta-D-fructose 6-phosphate</text>
        <dbReference type="Rhea" id="RHEA:11816"/>
        <dbReference type="ChEBI" id="CHEBI:57634"/>
        <dbReference type="ChEBI" id="CHEBI:58225"/>
        <dbReference type="EC" id="5.3.1.9"/>
    </reaction>
</comment>
<evidence type="ECO:0000256" key="3">
    <source>
        <dbReference type="ARBA" id="ARBA00011952"/>
    </source>
</evidence>
<keyword evidence="4 9" id="KW-0312">Gluconeogenesis</keyword>
<dbReference type="FunCoup" id="A0A1C7NS17">
    <property type="interactions" value="522"/>
</dbReference>
<evidence type="ECO:0000256" key="2">
    <source>
        <dbReference type="ARBA" id="ARBA00006604"/>
    </source>
</evidence>
<name>A0A1C7NS17_9FUNG</name>
<dbReference type="PROSITE" id="PS51463">
    <property type="entry name" value="P_GLUCOSE_ISOMERASE_3"/>
    <property type="match status" value="1"/>
</dbReference>
<protein>
    <recommendedName>
        <fullName evidence="3 9">Glucose-6-phosphate isomerase</fullName>
        <ecNumber evidence="3 9">5.3.1.9</ecNumber>
    </recommendedName>
</protein>
<dbReference type="Gene3D" id="1.10.1390.10">
    <property type="match status" value="1"/>
</dbReference>
<gene>
    <name evidence="10" type="primary">Pgi</name>
    <name evidence="10" type="ORF">A0J61_01932</name>
</gene>
<evidence type="ECO:0000256" key="5">
    <source>
        <dbReference type="ARBA" id="ARBA00023152"/>
    </source>
</evidence>
<dbReference type="InterPro" id="IPR035482">
    <property type="entry name" value="SIS_PGI_2"/>
</dbReference>
<dbReference type="InterPro" id="IPR018189">
    <property type="entry name" value="Phosphoglucose_isomerase_CS"/>
</dbReference>
<evidence type="ECO:0000313" key="11">
    <source>
        <dbReference type="Proteomes" id="UP000093000"/>
    </source>
</evidence>
<dbReference type="PRINTS" id="PR00662">
    <property type="entry name" value="G6PISOMERASE"/>
</dbReference>
<dbReference type="InterPro" id="IPR023096">
    <property type="entry name" value="G6P_Isomerase_C"/>
</dbReference>
<dbReference type="InParanoid" id="A0A1C7NS17"/>
<comment type="pathway">
    <text evidence="1 9">Carbohydrate degradation; glycolysis; D-glyceraldehyde 3-phosphate and glycerone phosphate from D-glucose: step 2/4.</text>
</comment>
<dbReference type="CDD" id="cd05015">
    <property type="entry name" value="SIS_PGI_1"/>
    <property type="match status" value="1"/>
</dbReference>
<comment type="function">
    <text evidence="7">In the cytoplasm, catalyzes the conversion of glucose-6-phosphate to fructose-6-phosphate, the second step in glycolysis, and the reverse reaction during gluconeogenesis.</text>
</comment>
<evidence type="ECO:0000313" key="10">
    <source>
        <dbReference type="EMBL" id="OBZ90034.1"/>
    </source>
</evidence>
<dbReference type="GO" id="GO:0006096">
    <property type="term" value="P:glycolytic process"/>
    <property type="evidence" value="ECO:0007669"/>
    <property type="project" value="UniProtKB-UniPathway"/>
</dbReference>
<dbReference type="SUPFAM" id="SSF53697">
    <property type="entry name" value="SIS domain"/>
    <property type="match status" value="1"/>
</dbReference>
<dbReference type="InterPro" id="IPR046348">
    <property type="entry name" value="SIS_dom_sf"/>
</dbReference>
<evidence type="ECO:0000256" key="1">
    <source>
        <dbReference type="ARBA" id="ARBA00004926"/>
    </source>
</evidence>
<sequence>MVLTNKLNTWNKLQQHYDAEGKNIVIKEQFEKDPQRFEKYHRVFKGSDKTNTSILFDFSKNRVTDETLKTLLELAKEAKVDEMRKKMFSGERINFTEDRAVLHIALRNLSETPIYDNGADVMPEVREVLAHMKEFSDAIRSGEWKGYTGKQITDVVNIGIGGSDLGPVMVTEALKPYAQKGLTPHYVSNIDGTHLAEVLKSVNPETTLFIIASKTFTTQETITNAESAKAWFLEAAKDKAHVAKHFVALSTNTEKVTEFGIDAKNMFKFWDWVGGRYSLWSAIGLSIAIVIGYENFEDLLRGGHEMDQHFLNTPLEDNIPVLMAVIGLWYNNFFDAQTEAILPYDQYMHRFPAYFQQGNMESNGKYVSRSGEEVQYQTGPIIWGEPGTNGQHAFYQLIHQGTKMIPCDFLAPVETQNPISGGVHHDILLSNFFAQTEALMVGKNEEQVRAEMGTKVQENIVPHKVFKGNKPTNSFMFQKLTPATLGSLIAMYEHKIFVQGAIWDINSYDQWGVELGKQLAKAILPELSAPGSISSHDASTNGLINYYKNHKKQY</sequence>
<reference evidence="10 11" key="1">
    <citation type="submission" date="2016-03" db="EMBL/GenBank/DDBJ databases">
        <title>Choanephora cucurbitarum.</title>
        <authorList>
            <person name="Min B."/>
            <person name="Park H."/>
            <person name="Park J.-H."/>
            <person name="Shin H.-D."/>
            <person name="Choi I.-G."/>
        </authorList>
    </citation>
    <scope>NUCLEOTIDE SEQUENCE [LARGE SCALE GENOMIC DNA]</scope>
    <source>
        <strain evidence="10 11">KUS-F28377</strain>
    </source>
</reference>
<dbReference type="GO" id="GO:0006094">
    <property type="term" value="P:gluconeogenesis"/>
    <property type="evidence" value="ECO:0007669"/>
    <property type="project" value="UniProtKB-KW"/>
</dbReference>
<evidence type="ECO:0000256" key="9">
    <source>
        <dbReference type="RuleBase" id="RU000612"/>
    </source>
</evidence>
<dbReference type="GO" id="GO:0097367">
    <property type="term" value="F:carbohydrate derivative binding"/>
    <property type="evidence" value="ECO:0007669"/>
    <property type="project" value="InterPro"/>
</dbReference>
<proteinExistence type="inferred from homology"/>
<dbReference type="PANTHER" id="PTHR11469:SF1">
    <property type="entry name" value="GLUCOSE-6-PHOSPHATE ISOMERASE"/>
    <property type="match status" value="1"/>
</dbReference>
<dbReference type="GO" id="GO:0051156">
    <property type="term" value="P:glucose 6-phosphate metabolic process"/>
    <property type="evidence" value="ECO:0007669"/>
    <property type="project" value="TreeGrafter"/>
</dbReference>
<dbReference type="AlphaFoldDB" id="A0A1C7NS17"/>
<dbReference type="GO" id="GO:0004347">
    <property type="term" value="F:glucose-6-phosphate isomerase activity"/>
    <property type="evidence" value="ECO:0007669"/>
    <property type="project" value="UniProtKB-EC"/>
</dbReference>
<accession>A0A1C7NS17</accession>
<dbReference type="NCBIfam" id="NF001211">
    <property type="entry name" value="PRK00179.1"/>
    <property type="match status" value="1"/>
</dbReference>
<dbReference type="Proteomes" id="UP000093000">
    <property type="component" value="Unassembled WGS sequence"/>
</dbReference>
<keyword evidence="6 9" id="KW-0413">Isomerase</keyword>
<keyword evidence="11" id="KW-1185">Reference proteome</keyword>
<dbReference type="UniPathway" id="UPA00109">
    <property type="reaction ID" value="UER00181"/>
</dbReference>
<dbReference type="InterPro" id="IPR001672">
    <property type="entry name" value="G6P_Isomerase"/>
</dbReference>
<comment type="caution">
    <text evidence="10">The sequence shown here is derived from an EMBL/GenBank/DDBJ whole genome shotgun (WGS) entry which is preliminary data.</text>
</comment>
<evidence type="ECO:0000256" key="7">
    <source>
        <dbReference type="ARBA" id="ARBA00024178"/>
    </source>
</evidence>
<dbReference type="GO" id="GO:0048029">
    <property type="term" value="F:monosaccharide binding"/>
    <property type="evidence" value="ECO:0007669"/>
    <property type="project" value="TreeGrafter"/>
</dbReference>